<evidence type="ECO:0000259" key="1">
    <source>
        <dbReference type="PROSITE" id="PS50943"/>
    </source>
</evidence>
<protein>
    <submittedName>
        <fullName evidence="2">Helix-turn-helix domain-containing protein</fullName>
    </submittedName>
</protein>
<accession>A0ABW3M5P6</accession>
<organism evidence="2 3">
    <name type="scientific">Kibdelosporangium lantanae</name>
    <dbReference type="NCBI Taxonomy" id="1497396"/>
    <lineage>
        <taxon>Bacteria</taxon>
        <taxon>Bacillati</taxon>
        <taxon>Actinomycetota</taxon>
        <taxon>Actinomycetes</taxon>
        <taxon>Pseudonocardiales</taxon>
        <taxon>Pseudonocardiaceae</taxon>
        <taxon>Kibdelosporangium</taxon>
    </lineage>
</organism>
<sequence length="296" mass="33894">MSQGANPVVQQRRLRSELRQIREDAGFFQKDVADALDWSVSKLIRIETGAVGISKTDLIALLHHYGVKDQRRIDELVEIARSSRQSAWWDKYREQFPQQFLTFLGYEASAKVLRQFQVLTLPGLLQTREYARAVMETGRNTADQISVGVDVRIQRQQLLEQEQNPPKLFFVVDEAVLRRTVGGPKVMQAQLERLKELNRRPNISIQIARFDIGAYVGMRGAFTVFEFPYEEEDYAVLLEYSHRDVLVPNDPEQAAEFVETFFELEAVASPKSDTDEIIDEIIASFPSEEKAAPVET</sequence>
<dbReference type="SUPFAM" id="SSF47413">
    <property type="entry name" value="lambda repressor-like DNA-binding domains"/>
    <property type="match status" value="1"/>
</dbReference>
<evidence type="ECO:0000313" key="3">
    <source>
        <dbReference type="Proteomes" id="UP001597045"/>
    </source>
</evidence>
<dbReference type="CDD" id="cd00093">
    <property type="entry name" value="HTH_XRE"/>
    <property type="match status" value="1"/>
</dbReference>
<reference evidence="3" key="1">
    <citation type="journal article" date="2019" name="Int. J. Syst. Evol. Microbiol.">
        <title>The Global Catalogue of Microorganisms (GCM) 10K type strain sequencing project: providing services to taxonomists for standard genome sequencing and annotation.</title>
        <authorList>
            <consortium name="The Broad Institute Genomics Platform"/>
            <consortium name="The Broad Institute Genome Sequencing Center for Infectious Disease"/>
            <person name="Wu L."/>
            <person name="Ma J."/>
        </authorList>
    </citation>
    <scope>NUCLEOTIDE SEQUENCE [LARGE SCALE GENOMIC DNA]</scope>
    <source>
        <strain evidence="3">JCM 31486</strain>
    </source>
</reference>
<keyword evidence="3" id="KW-1185">Reference proteome</keyword>
<name>A0ABW3M5P6_9PSEU</name>
<gene>
    <name evidence="2" type="ORF">ACFQ1S_06950</name>
</gene>
<dbReference type="Proteomes" id="UP001597045">
    <property type="component" value="Unassembled WGS sequence"/>
</dbReference>
<dbReference type="EMBL" id="JBHTIS010000270">
    <property type="protein sequence ID" value="MFD1045341.1"/>
    <property type="molecule type" value="Genomic_DNA"/>
</dbReference>
<comment type="caution">
    <text evidence="2">The sequence shown here is derived from an EMBL/GenBank/DDBJ whole genome shotgun (WGS) entry which is preliminary data.</text>
</comment>
<dbReference type="PROSITE" id="PS50943">
    <property type="entry name" value="HTH_CROC1"/>
    <property type="match status" value="1"/>
</dbReference>
<feature type="domain" description="HTH cro/C1-type" evidence="1">
    <location>
        <begin position="18"/>
        <end position="76"/>
    </location>
</feature>
<proteinExistence type="predicted"/>
<dbReference type="Pfam" id="PF13560">
    <property type="entry name" value="HTH_31"/>
    <property type="match status" value="1"/>
</dbReference>
<evidence type="ECO:0000313" key="2">
    <source>
        <dbReference type="EMBL" id="MFD1045341.1"/>
    </source>
</evidence>
<dbReference type="InterPro" id="IPR043917">
    <property type="entry name" value="DUF5753"/>
</dbReference>
<dbReference type="Pfam" id="PF19054">
    <property type="entry name" value="DUF5753"/>
    <property type="match status" value="1"/>
</dbReference>
<dbReference type="Gene3D" id="1.10.260.40">
    <property type="entry name" value="lambda repressor-like DNA-binding domains"/>
    <property type="match status" value="1"/>
</dbReference>
<dbReference type="InterPro" id="IPR001387">
    <property type="entry name" value="Cro/C1-type_HTH"/>
</dbReference>
<dbReference type="InterPro" id="IPR010982">
    <property type="entry name" value="Lambda_DNA-bd_dom_sf"/>
</dbReference>
<dbReference type="SMART" id="SM00530">
    <property type="entry name" value="HTH_XRE"/>
    <property type="match status" value="1"/>
</dbReference>